<proteinExistence type="predicted"/>
<comment type="caution">
    <text evidence="1">The sequence shown here is derived from an EMBL/GenBank/DDBJ whole genome shotgun (WGS) entry which is preliminary data.</text>
</comment>
<protein>
    <submittedName>
        <fullName evidence="1">Uncharacterized protein</fullName>
    </submittedName>
</protein>
<dbReference type="AlphaFoldDB" id="A0A2P5EH49"/>
<evidence type="ECO:0000313" key="1">
    <source>
        <dbReference type="EMBL" id="PON84852.1"/>
    </source>
</evidence>
<accession>A0A2P5EH49</accession>
<dbReference type="InParanoid" id="A0A2P5EH49"/>
<name>A0A2P5EH49_TREOI</name>
<dbReference type="Proteomes" id="UP000237000">
    <property type="component" value="Unassembled WGS sequence"/>
</dbReference>
<reference evidence="2" key="1">
    <citation type="submission" date="2016-06" db="EMBL/GenBank/DDBJ databases">
        <title>Parallel loss of symbiosis genes in relatives of nitrogen-fixing non-legume Parasponia.</title>
        <authorList>
            <person name="Van Velzen R."/>
            <person name="Holmer R."/>
            <person name="Bu F."/>
            <person name="Rutten L."/>
            <person name="Van Zeijl A."/>
            <person name="Liu W."/>
            <person name="Santuari L."/>
            <person name="Cao Q."/>
            <person name="Sharma T."/>
            <person name="Shen D."/>
            <person name="Roswanjaya Y."/>
            <person name="Wardhani T."/>
            <person name="Kalhor M.S."/>
            <person name="Jansen J."/>
            <person name="Van den Hoogen J."/>
            <person name="Gungor B."/>
            <person name="Hartog M."/>
            <person name="Hontelez J."/>
            <person name="Verver J."/>
            <person name="Yang W.-C."/>
            <person name="Schijlen E."/>
            <person name="Repin R."/>
            <person name="Schilthuizen M."/>
            <person name="Schranz E."/>
            <person name="Heidstra R."/>
            <person name="Miyata K."/>
            <person name="Fedorova E."/>
            <person name="Kohlen W."/>
            <person name="Bisseling T."/>
            <person name="Smit S."/>
            <person name="Geurts R."/>
        </authorList>
    </citation>
    <scope>NUCLEOTIDE SEQUENCE [LARGE SCALE GENOMIC DNA]</scope>
    <source>
        <strain evidence="2">cv. RG33-2</strain>
    </source>
</reference>
<feature type="non-terminal residue" evidence="1">
    <location>
        <position position="1"/>
    </location>
</feature>
<keyword evidence="2" id="KW-1185">Reference proteome</keyword>
<evidence type="ECO:0000313" key="2">
    <source>
        <dbReference type="Proteomes" id="UP000237000"/>
    </source>
</evidence>
<dbReference type="EMBL" id="JXTC01000156">
    <property type="protein sequence ID" value="PON84852.1"/>
    <property type="molecule type" value="Genomic_DNA"/>
</dbReference>
<gene>
    <name evidence="1" type="ORF">TorRG33x02_194040</name>
</gene>
<sequence>CNKKLQLHMNFPPLLTHLTVYEGK</sequence>
<organism evidence="1 2">
    <name type="scientific">Trema orientale</name>
    <name type="common">Charcoal tree</name>
    <name type="synonym">Celtis orientalis</name>
    <dbReference type="NCBI Taxonomy" id="63057"/>
    <lineage>
        <taxon>Eukaryota</taxon>
        <taxon>Viridiplantae</taxon>
        <taxon>Streptophyta</taxon>
        <taxon>Embryophyta</taxon>
        <taxon>Tracheophyta</taxon>
        <taxon>Spermatophyta</taxon>
        <taxon>Magnoliopsida</taxon>
        <taxon>eudicotyledons</taxon>
        <taxon>Gunneridae</taxon>
        <taxon>Pentapetalae</taxon>
        <taxon>rosids</taxon>
        <taxon>fabids</taxon>
        <taxon>Rosales</taxon>
        <taxon>Cannabaceae</taxon>
        <taxon>Trema</taxon>
    </lineage>
</organism>